<dbReference type="InParanoid" id="D3BND7"/>
<protein>
    <recommendedName>
        <fullName evidence="2">URB1 C-terminal domain-containing protein</fullName>
    </recommendedName>
</protein>
<dbReference type="GO" id="GO:0005730">
    <property type="term" value="C:nucleolus"/>
    <property type="evidence" value="ECO:0007669"/>
    <property type="project" value="TreeGrafter"/>
</dbReference>
<feature type="domain" description="URB1 C-terminal" evidence="2">
    <location>
        <begin position="1325"/>
        <end position="1516"/>
    </location>
</feature>
<dbReference type="OMA" id="IINSCPD"/>
<dbReference type="PANTHER" id="PTHR13500">
    <property type="entry name" value="NUCLEOLAR PRERIBOSOMAL-ASSOCIATED PROTEIN 1"/>
    <property type="match status" value="1"/>
</dbReference>
<accession>D3BND7</accession>
<evidence type="ECO:0000256" key="1">
    <source>
        <dbReference type="SAM" id="MobiDB-lite"/>
    </source>
</evidence>
<evidence type="ECO:0000313" key="3">
    <source>
        <dbReference type="EMBL" id="EFA76797.1"/>
    </source>
</evidence>
<dbReference type="STRING" id="670386.D3BND7"/>
<dbReference type="GeneID" id="31365023"/>
<dbReference type="InterPro" id="IPR032436">
    <property type="entry name" value="URB1_C"/>
</dbReference>
<name>D3BND7_HETP5</name>
<evidence type="ECO:0000313" key="4">
    <source>
        <dbReference type="Proteomes" id="UP000001396"/>
    </source>
</evidence>
<dbReference type="FunCoup" id="D3BND7">
    <property type="interactions" value="2"/>
</dbReference>
<dbReference type="InterPro" id="IPR039844">
    <property type="entry name" value="URB1"/>
</dbReference>
<dbReference type="PANTHER" id="PTHR13500:SF0">
    <property type="entry name" value="NUCLEOLAR PRE-RIBOSOMAL-ASSOCIATED PROTEIN 1"/>
    <property type="match status" value="1"/>
</dbReference>
<evidence type="ECO:0000259" key="2">
    <source>
        <dbReference type="Pfam" id="PF16201"/>
    </source>
</evidence>
<dbReference type="Pfam" id="PF16201">
    <property type="entry name" value="NopRA1"/>
    <property type="match status" value="1"/>
</dbReference>
<feature type="region of interest" description="Disordered" evidence="1">
    <location>
        <begin position="22"/>
        <end position="47"/>
    </location>
</feature>
<gene>
    <name evidence="3" type="ORF">PPL_09548</name>
</gene>
<dbReference type="Proteomes" id="UP000001396">
    <property type="component" value="Unassembled WGS sequence"/>
</dbReference>
<dbReference type="EMBL" id="ADBJ01000044">
    <property type="protein sequence ID" value="EFA76797.1"/>
    <property type="molecule type" value="Genomic_DNA"/>
</dbReference>
<dbReference type="RefSeq" id="XP_020428929.1">
    <property type="nucleotide sequence ID" value="XM_020580342.1"/>
</dbReference>
<organism evidence="3 4">
    <name type="scientific">Heterostelium pallidum (strain ATCC 26659 / Pp 5 / PN500)</name>
    <name type="common">Cellular slime mold</name>
    <name type="synonym">Polysphondylium pallidum</name>
    <dbReference type="NCBI Taxonomy" id="670386"/>
    <lineage>
        <taxon>Eukaryota</taxon>
        <taxon>Amoebozoa</taxon>
        <taxon>Evosea</taxon>
        <taxon>Eumycetozoa</taxon>
        <taxon>Dictyostelia</taxon>
        <taxon>Acytosteliales</taxon>
        <taxon>Acytosteliaceae</taxon>
        <taxon>Heterostelium</taxon>
    </lineage>
</organism>
<feature type="compositionally biased region" description="Basic and acidic residues" evidence="1">
    <location>
        <begin position="22"/>
        <end position="31"/>
    </location>
</feature>
<dbReference type="GO" id="GO:0000463">
    <property type="term" value="P:maturation of LSU-rRNA from tricistronic rRNA transcript (SSU-rRNA, 5.8S rRNA, LSU-rRNA)"/>
    <property type="evidence" value="ECO:0007669"/>
    <property type="project" value="TreeGrafter"/>
</dbReference>
<keyword evidence="4" id="KW-1185">Reference proteome</keyword>
<dbReference type="GO" id="GO:0000466">
    <property type="term" value="P:maturation of 5.8S rRNA from tricistronic rRNA transcript (SSU-rRNA, 5.8S rRNA, LSU-rRNA)"/>
    <property type="evidence" value="ECO:0007669"/>
    <property type="project" value="TreeGrafter"/>
</dbReference>
<comment type="caution">
    <text evidence="3">The sequence shown here is derived from an EMBL/GenBank/DDBJ whole genome shotgun (WGS) entry which is preliminary data.</text>
</comment>
<reference evidence="3 4" key="1">
    <citation type="journal article" date="2011" name="Genome Res.">
        <title>Phylogeny-wide analysis of social amoeba genomes highlights ancient origins for complex intercellular communication.</title>
        <authorList>
            <person name="Heidel A.J."/>
            <person name="Lawal H.M."/>
            <person name="Felder M."/>
            <person name="Schilde C."/>
            <person name="Helps N.R."/>
            <person name="Tunggal B."/>
            <person name="Rivero F."/>
            <person name="John U."/>
            <person name="Schleicher M."/>
            <person name="Eichinger L."/>
            <person name="Platzer M."/>
            <person name="Noegel A.A."/>
            <person name="Schaap P."/>
            <person name="Gloeckner G."/>
        </authorList>
    </citation>
    <scope>NUCLEOTIDE SEQUENCE [LARGE SCALE GENOMIC DNA]</scope>
    <source>
        <strain evidence="4">ATCC 26659 / Pp 5 / PN500</strain>
    </source>
</reference>
<sequence length="1801" mass="206470">MSIRKQSKVNYFRLNWSERPEDFKLKDDSGESSKTQSFKKQRNQYYGEEDQYKKRQQELLEDELSEGLTLDLFVKLLTSKRPTDNEIALKRMISLIKEEKEKDGGSSSASLNYNNQVLSPLFKYLRQSQLTVELFHLWDQYTDKPDMYRDVFVVLLELFSMILVVNDDPSLTKVNKHISETITEKKLATLIENVNNYTTNQQDTLQLSINTYRIFTALTQSSLKLAKYIQSKFPFSSPAFEKAMTDISSLGAYHGTRPFTLRFILAFLKHRSFKLTKFVVDTILYQLCLRRVNTVLMELSHWASTQQQQQVGSIDRFIQDLKQGLKERMLSINYFKEKNKEFKSNVLLYGQYIGILSEYTKLIGSQEYLPIRIFDLPLLMKSDAMIQKQFIQIISNSKTFQIPSQLFSNLNESNESILVMILNLYLNNDNCNELKSLYQNLLFKLLSINNFFAGLEQEIDIWIENVDINSMKFLVKILIDTNALKFQFIDVCQRVSTSLFGSNKNLVSPVMVAAISNWLSDSATQSNQDISSYLSKVILSVGSNQNSAKVVLSFFHLAHLKKEQPQSNIQELVNANLYQTLPAILSAQMSKQLASHHQLVAHSSLSSDKTIKQIDLQQHGILESLSLLSIASPTLQIELLNSFEWQMTLTNQIKQLPPRRIASIIPIVLHLIESIKDEQAQQYLFDIVSLIFDQLLSTKSPKAIQLAGEFLQSQYILKNWLASHQVSQLLLQLFQCQDAAALELCRQPVILLIEKFTNDVKSNQLETNSYKSIELLIPFFDLTVCLDIATLLQPHPTSALFINTIHMIAQSKPYDTNQQLVKLLKEDLQVDLQTIDSLVIKSPPLMKLKLSDNSQQQQSIRNQLFKLYQFLLEYSKQSDHSGLEIAIYHLLLSTLSNPSVFHNASFYSCFNEDVLVSFVQNPNKIRLSIVSILGMTSIISEKTIQKIISMANIEKISNVKGINWIQVLYSLYCQSRSDQETTKMIRDSLYHTIDNQSIFKNNSDSSLRVLKMAFEMVLFIARIKELNSEDFIKQQSEHLQMILLTTVKMEQQTTKVKSVFASSLVRALKQSEHSLLESFHLELLPFYAHMLKSDEKENIINLTVGGESSLTKNSLSLALAIAETSRDTAKLIHSTLLSAANQRFVWSHLKLLNDNDIAMRNNPIRYILARIIYLVFLKDKKLCNNAVFLDHIFESYQATTHPVDQLLYRVIYLHQINNPSLTEERIGRWGYNYKESMSFNGLLIANTLFSEKLLEHSIQNYPVNAKSEMNTELRPINANEYDQVVSANATYAYDPAFFLRLFKQLLSTATQDSLNRSAFYTNGPLSFTLCSLSSNEKSIRKLAYNVLFKFIELIEPWKTTSRTAKDQLRVLKLLKSSVKGNEQHIPAVYVNFLNNAIKIFTRDTTIHPTLRHEILNYFHNTQKIDFHTIPFMGNLSIELATKYKSILWIFDIVNQSLPNQNTTDIIKKTVKFPELLSIFDNQSVKLKLKLRIIELLKGFSKSGGVLVLSQYGIIPWISNVLSNGSLPKKLFDTVLELLNTILSSLPSNIKDFQESTFISNYLLNYISLYSMINPFYISYLLLVSIEWTNEIITIVVNSLHCIGYTLSSLQSNLSISIDKIQSLYAKIKTIRDHEQSNTVKELVVKLISSNHVNSLNINSKLNSIETLKSVTNVVAQSIDYASGYLSAPKLQVGKKLSLINNLLEWIQQLLLSNFGLVKHTSDITYQAKSLVPFIRMNDRKQDSTIIIRLANVLLMSTYFSMSNNKQFMEIINRLPHPTTDVNISNTNINEYCLAIETILKH</sequence>
<proteinExistence type="predicted"/>